<evidence type="ECO:0000313" key="3">
    <source>
        <dbReference type="Proteomes" id="UP001066276"/>
    </source>
</evidence>
<protein>
    <submittedName>
        <fullName evidence="2">Uncharacterized protein</fullName>
    </submittedName>
</protein>
<accession>A0AAV7RVQ0</accession>
<organism evidence="2 3">
    <name type="scientific">Pleurodeles waltl</name>
    <name type="common">Iberian ribbed newt</name>
    <dbReference type="NCBI Taxonomy" id="8319"/>
    <lineage>
        <taxon>Eukaryota</taxon>
        <taxon>Metazoa</taxon>
        <taxon>Chordata</taxon>
        <taxon>Craniata</taxon>
        <taxon>Vertebrata</taxon>
        <taxon>Euteleostomi</taxon>
        <taxon>Amphibia</taxon>
        <taxon>Batrachia</taxon>
        <taxon>Caudata</taxon>
        <taxon>Salamandroidea</taxon>
        <taxon>Salamandridae</taxon>
        <taxon>Pleurodelinae</taxon>
        <taxon>Pleurodeles</taxon>
    </lineage>
</organism>
<evidence type="ECO:0000313" key="2">
    <source>
        <dbReference type="EMBL" id="KAJ1156891.1"/>
    </source>
</evidence>
<feature type="compositionally biased region" description="Low complexity" evidence="1">
    <location>
        <begin position="62"/>
        <end position="72"/>
    </location>
</feature>
<reference evidence="2" key="1">
    <citation type="journal article" date="2022" name="bioRxiv">
        <title>Sequencing and chromosome-scale assembly of the giantPleurodeles waltlgenome.</title>
        <authorList>
            <person name="Brown T."/>
            <person name="Elewa A."/>
            <person name="Iarovenko S."/>
            <person name="Subramanian E."/>
            <person name="Araus A.J."/>
            <person name="Petzold A."/>
            <person name="Susuki M."/>
            <person name="Suzuki K.-i.T."/>
            <person name="Hayashi T."/>
            <person name="Toyoda A."/>
            <person name="Oliveira C."/>
            <person name="Osipova E."/>
            <person name="Leigh N.D."/>
            <person name="Simon A."/>
            <person name="Yun M.H."/>
        </authorList>
    </citation>
    <scope>NUCLEOTIDE SEQUENCE</scope>
    <source>
        <strain evidence="2">20211129_DDA</strain>
        <tissue evidence="2">Liver</tissue>
    </source>
</reference>
<dbReference type="Proteomes" id="UP001066276">
    <property type="component" value="Chromosome 5"/>
</dbReference>
<name>A0AAV7RVQ0_PLEWA</name>
<dbReference type="AlphaFoldDB" id="A0AAV7RVQ0"/>
<proteinExistence type="predicted"/>
<comment type="caution">
    <text evidence="2">The sequence shown here is derived from an EMBL/GenBank/DDBJ whole genome shotgun (WGS) entry which is preliminary data.</text>
</comment>
<feature type="region of interest" description="Disordered" evidence="1">
    <location>
        <begin position="1"/>
        <end position="105"/>
    </location>
</feature>
<dbReference type="EMBL" id="JANPWB010000009">
    <property type="protein sequence ID" value="KAJ1156891.1"/>
    <property type="molecule type" value="Genomic_DNA"/>
</dbReference>
<keyword evidence="3" id="KW-1185">Reference proteome</keyword>
<gene>
    <name evidence="2" type="ORF">NDU88_009608</name>
</gene>
<evidence type="ECO:0000256" key="1">
    <source>
        <dbReference type="SAM" id="MobiDB-lite"/>
    </source>
</evidence>
<feature type="compositionally biased region" description="Basic residues" evidence="1">
    <location>
        <begin position="94"/>
        <end position="105"/>
    </location>
</feature>
<sequence>MQEEEEGPEGVCSVSIARRGPRPNSDPPASPHPNNSTRPEKRAAAGSATSDKGRGFPRCLAGRRCGFPCGPAGRRGGGPQRNSSPPEAPGLGGKRWKKRQIKKGA</sequence>